<accession>A0ABV3PNT5</accession>
<organism evidence="2 3">
    <name type="scientific">Labrys neptuniae</name>
    <dbReference type="NCBI Taxonomy" id="376174"/>
    <lineage>
        <taxon>Bacteria</taxon>
        <taxon>Pseudomonadati</taxon>
        <taxon>Pseudomonadota</taxon>
        <taxon>Alphaproteobacteria</taxon>
        <taxon>Hyphomicrobiales</taxon>
        <taxon>Xanthobacteraceae</taxon>
        <taxon>Labrys</taxon>
    </lineage>
</organism>
<evidence type="ECO:0000313" key="3">
    <source>
        <dbReference type="Proteomes" id="UP001555786"/>
    </source>
</evidence>
<dbReference type="EMBL" id="JBFNQD010000005">
    <property type="protein sequence ID" value="MEW9307284.1"/>
    <property type="molecule type" value="Genomic_DNA"/>
</dbReference>
<comment type="caution">
    <text evidence="2">The sequence shown here is derived from an EMBL/GenBank/DDBJ whole genome shotgun (WGS) entry which is preliminary data.</text>
</comment>
<name>A0ABV3PNT5_9HYPH</name>
<evidence type="ECO:0008006" key="4">
    <source>
        <dbReference type="Google" id="ProtNLM"/>
    </source>
</evidence>
<feature type="region of interest" description="Disordered" evidence="1">
    <location>
        <begin position="137"/>
        <end position="167"/>
    </location>
</feature>
<feature type="compositionally biased region" description="Low complexity" evidence="1">
    <location>
        <begin position="137"/>
        <end position="156"/>
    </location>
</feature>
<keyword evidence="3" id="KW-1185">Reference proteome</keyword>
<dbReference type="RefSeq" id="WP_311937065.1">
    <property type="nucleotide sequence ID" value="NZ_JAVSCS010000015.1"/>
</dbReference>
<reference evidence="2 3" key="1">
    <citation type="submission" date="2024-07" db="EMBL/GenBank/DDBJ databases">
        <title>Description of Labrys sedimenti sp. nov., isolated from a diclofenac-degrading enrichment culture.</title>
        <authorList>
            <person name="Tancsics A."/>
            <person name="Csepanyi A."/>
        </authorList>
    </citation>
    <scope>NUCLEOTIDE SEQUENCE [LARGE SCALE GENOMIC DNA]</scope>
    <source>
        <strain evidence="2 3">LMG 23578</strain>
    </source>
</reference>
<evidence type="ECO:0000313" key="2">
    <source>
        <dbReference type="EMBL" id="MEW9307284.1"/>
    </source>
</evidence>
<proteinExistence type="predicted"/>
<dbReference type="Proteomes" id="UP001555786">
    <property type="component" value="Unassembled WGS sequence"/>
</dbReference>
<protein>
    <recommendedName>
        <fullName evidence="4">DUF2125 domain-containing protein</fullName>
    </recommendedName>
</protein>
<gene>
    <name evidence="2" type="ORF">ABXS05_17160</name>
</gene>
<evidence type="ECO:0000256" key="1">
    <source>
        <dbReference type="SAM" id="MobiDB-lite"/>
    </source>
</evidence>
<sequence length="295" mass="31176">MSTMRKILLALGIVVVIGAAVGTGVYYFTKGVADTATVFFATIASSGPENAYRSASPAFQQAMSESSFAALANRAGLRRFKSASWPEREIENGRGSVSGTLLLDGDVSLPARVELTKNAAGAWQVFNFTLQMPGIAQQNAAQPQPATSPPSQNQPPKIVASTQEGDRVSAEIGDRTWSAGGSSLIVVKLGSTVLVNTAPIIKPDRTIDATTLRLQFDASATGTQKLTRDCQKNAPCIELSTNDSHYKTDESPNAEAALTITKMEAGKIEGDFSADMISLEGKLALHQGHFVVSVQ</sequence>